<feature type="domain" description="SH3" evidence="13">
    <location>
        <begin position="363"/>
        <end position="423"/>
    </location>
</feature>
<keyword evidence="10" id="KW-0963">Cytoplasm</keyword>
<dbReference type="InterPro" id="IPR036028">
    <property type="entry name" value="SH3-like_dom_sf"/>
</dbReference>
<feature type="compositionally biased region" description="Basic and acidic residues" evidence="12">
    <location>
        <begin position="634"/>
        <end position="658"/>
    </location>
</feature>
<dbReference type="PANTHER" id="PTHR15735:SF21">
    <property type="entry name" value="PROTEIN NERVOUS WRECK"/>
    <property type="match status" value="1"/>
</dbReference>
<dbReference type="GeneID" id="37024744"/>
<organism evidence="14 15">
    <name type="scientific">Meira miltonrushii</name>
    <dbReference type="NCBI Taxonomy" id="1280837"/>
    <lineage>
        <taxon>Eukaryota</taxon>
        <taxon>Fungi</taxon>
        <taxon>Dikarya</taxon>
        <taxon>Basidiomycota</taxon>
        <taxon>Ustilaginomycotina</taxon>
        <taxon>Exobasidiomycetes</taxon>
        <taxon>Exobasidiales</taxon>
        <taxon>Brachybasidiaceae</taxon>
        <taxon>Meira</taxon>
    </lineage>
</organism>
<evidence type="ECO:0000256" key="7">
    <source>
        <dbReference type="ARBA" id="ARBA00022583"/>
    </source>
</evidence>
<comment type="subcellular location">
    <subcellularLocation>
        <location evidence="3">Cell membrane</location>
        <topology evidence="3">Peripheral membrane protein</topology>
        <orientation evidence="3">Cytoplasmic side</orientation>
    </subcellularLocation>
    <subcellularLocation>
        <location evidence="2">Cytoplasm</location>
        <location evidence="2">Cytoskeleton</location>
        <location evidence="2">Actin patch</location>
    </subcellularLocation>
    <subcellularLocation>
        <location evidence="1">Endosome membrane</location>
        <topology evidence="1">Peripheral membrane protein</topology>
        <orientation evidence="1">Cytoplasmic side</orientation>
    </subcellularLocation>
</comment>
<dbReference type="InterPro" id="IPR007131">
    <property type="entry name" value="SHD1"/>
</dbReference>
<dbReference type="Proteomes" id="UP000245771">
    <property type="component" value="Unassembled WGS sequence"/>
</dbReference>
<feature type="region of interest" description="Disordered" evidence="12">
    <location>
        <begin position="438"/>
        <end position="557"/>
    </location>
</feature>
<evidence type="ECO:0000256" key="4">
    <source>
        <dbReference type="ARBA" id="ARBA00007948"/>
    </source>
</evidence>
<proteinExistence type="inferred from homology"/>
<feature type="compositionally biased region" description="Pro residues" evidence="12">
    <location>
        <begin position="885"/>
        <end position="900"/>
    </location>
</feature>
<dbReference type="InterPro" id="IPR013761">
    <property type="entry name" value="SAM/pointed_sf"/>
</dbReference>
<evidence type="ECO:0000256" key="10">
    <source>
        <dbReference type="ARBA" id="ARBA00023212"/>
    </source>
</evidence>
<dbReference type="SUPFAM" id="SSF50044">
    <property type="entry name" value="SH3-domain"/>
    <property type="match status" value="3"/>
</dbReference>
<gene>
    <name evidence="14" type="ORF">FA14DRAFT_83191</name>
</gene>
<evidence type="ECO:0000256" key="5">
    <source>
        <dbReference type="ARBA" id="ARBA00020357"/>
    </source>
</evidence>
<sequence length="1150" mass="123241">MAYVSLCKALYDYTAAAEDELTFTEDALLYVLDAEDAEWWKAKLKTAQNQSDEDDEGPIGLIPANYVEEAEPIRISKALYDYAKQNEDELDIEEDEMLSVYEIKGEWLLVKKYQHDGLPSGQLGFVPANYVDEVAAVDGVTEPMEAAPEEHELEPYPAPAAAAIPIATSTASIGAPRKVAKNDEIKMWAASELDAKKKKKKGTLGIGNSSLFFASESDKAPVQKINVLSIINHTVESKGKQLNLELDAQAAASANVDENNNLRFVLGSKGDVEEICKKIEVSQEKAHAANAEPDEEEEEVAPTAAIPAPPPITQPARSVPSTPLAPPAPPAASILPPPSRATAVPKPPPASSAPTPASNGLAAGEENAIALYDFDAQGDDELTVAENESLILVEKETDDWWKVRNASGQEGVVPASYVEVVEGEADRVATRTAAISVADEEDPVEARAAAEAAARAREEEQRQRQEEEEEAAERARLQEERRAKAEAQKRAREAEERRREALKSQPAPKPPRAPATTATTSASAASRDVSIPSGRSAPARPKDAGKSKPSPARTRIWHDRTGQFKVEAEFLGFNQGKIRLHKLNGVVIEVAIEKMSHPDIQYLEEVTGRKLAPSRSSRSNGARSGTNGASAGDGRSERDRERRREQEREQRRRQEAAKGPKRNIDWFEFFLASGVDIDDCTRYASAFERDKIDEAILPELDGSTLRSIGLREGDIIRVTKFISKRYNKGAATGSGSRSNDPAAQIRADEALARKLQEQEQAAKRNGTTPPPNLFSGPDGSLKNNTRRGRPSANPTRNTSGTVDAASLAAASESLARTSSPPTRSNNASPEVLRTQPTASTASGFDDDAWTPRPPSAKPATPVAAAPTPPPQPPRPTSAAAAVPAAPAPAVSPAPAAPAAPAPAATPEVKADPNSALFDKLAAMKSASPVSAPGGRPGASPLGAGSMFNGARGPFAPVASNQSMLQPLIPTQSTGQFMPTALGHQPTGMGMGMQPQQTGWGGMQQMMPQQTGYMQGQQTGYMQNQQTGYGMQMSQPQSPFGMSAMVSQPTGFSAMMSPQGQQPLAPQHTQQQYSQQQQQQKQQEINNGPDRFSAANIFGQMKQGTMHQDANQAPQNSQKYDALRPQPTGFQPGGYINTQFTGYNGGGYGYQ</sequence>
<dbReference type="EMBL" id="KZ819606">
    <property type="protein sequence ID" value="PWN31940.1"/>
    <property type="molecule type" value="Genomic_DNA"/>
</dbReference>
<dbReference type="Gene3D" id="1.10.150.50">
    <property type="entry name" value="Transcription Factor, Ets-1"/>
    <property type="match status" value="1"/>
</dbReference>
<feature type="region of interest" description="Disordered" evidence="12">
    <location>
        <begin position="755"/>
        <end position="909"/>
    </location>
</feature>
<keyword evidence="10" id="KW-0206">Cytoskeleton</keyword>
<dbReference type="PROSITE" id="PS50002">
    <property type="entry name" value="SH3"/>
    <property type="match status" value="3"/>
</dbReference>
<dbReference type="GO" id="GO:0003779">
    <property type="term" value="F:actin binding"/>
    <property type="evidence" value="ECO:0007669"/>
    <property type="project" value="UniProtKB-KW"/>
</dbReference>
<dbReference type="SMART" id="SM00326">
    <property type="entry name" value="SH3"/>
    <property type="match status" value="3"/>
</dbReference>
<feature type="compositionally biased region" description="Low complexity" evidence="12">
    <location>
        <begin position="614"/>
        <end position="628"/>
    </location>
</feature>
<protein>
    <recommendedName>
        <fullName evidence="5">Actin cytoskeleton-regulatory complex protein SLA1</fullName>
    </recommendedName>
</protein>
<dbReference type="InterPro" id="IPR056996">
    <property type="entry name" value="PH_SLA1"/>
</dbReference>
<evidence type="ECO:0000313" key="14">
    <source>
        <dbReference type="EMBL" id="PWN31940.1"/>
    </source>
</evidence>
<dbReference type="GO" id="GO:0030674">
    <property type="term" value="F:protein-macromolecule adaptor activity"/>
    <property type="evidence" value="ECO:0007669"/>
    <property type="project" value="InterPro"/>
</dbReference>
<feature type="domain" description="SH3" evidence="13">
    <location>
        <begin position="2"/>
        <end position="72"/>
    </location>
</feature>
<feature type="compositionally biased region" description="Basic and acidic residues" evidence="12">
    <location>
        <begin position="454"/>
        <end position="465"/>
    </location>
</feature>
<feature type="region of interest" description="Disordered" evidence="12">
    <location>
        <begin position="286"/>
        <end position="364"/>
    </location>
</feature>
<keyword evidence="8" id="KW-0967">Endosome</keyword>
<dbReference type="CDD" id="cd11773">
    <property type="entry name" value="SH3_Sla1p_1"/>
    <property type="match status" value="1"/>
</dbReference>
<feature type="compositionally biased region" description="Basic and acidic residues" evidence="12">
    <location>
        <begin position="472"/>
        <end position="502"/>
    </location>
</feature>
<dbReference type="RefSeq" id="XP_025352242.1">
    <property type="nucleotide sequence ID" value="XM_025502963.1"/>
</dbReference>
<evidence type="ECO:0000256" key="1">
    <source>
        <dbReference type="ARBA" id="ARBA00004125"/>
    </source>
</evidence>
<reference evidence="14 15" key="1">
    <citation type="journal article" date="2018" name="Mol. Biol. Evol.">
        <title>Broad Genomic Sampling Reveals a Smut Pathogenic Ancestry of the Fungal Clade Ustilaginomycotina.</title>
        <authorList>
            <person name="Kijpornyongpan T."/>
            <person name="Mondo S.J."/>
            <person name="Barry K."/>
            <person name="Sandor L."/>
            <person name="Lee J."/>
            <person name="Lipzen A."/>
            <person name="Pangilinan J."/>
            <person name="LaButti K."/>
            <person name="Hainaut M."/>
            <person name="Henrissat B."/>
            <person name="Grigoriev I.V."/>
            <person name="Spatafora J.W."/>
            <person name="Aime M.C."/>
        </authorList>
    </citation>
    <scope>NUCLEOTIDE SEQUENCE [LARGE SCALE GENOMIC DNA]</scope>
    <source>
        <strain evidence="14 15">MCA 3882</strain>
    </source>
</reference>
<evidence type="ECO:0000259" key="13">
    <source>
        <dbReference type="PROSITE" id="PS50002"/>
    </source>
</evidence>
<dbReference type="Gene3D" id="2.30.30.700">
    <property type="entry name" value="SLA1 homology domain 1"/>
    <property type="match status" value="1"/>
</dbReference>
<dbReference type="Pfam" id="PF03983">
    <property type="entry name" value="SHD1"/>
    <property type="match status" value="1"/>
</dbReference>
<feature type="region of interest" description="Disordered" evidence="12">
    <location>
        <begin position="926"/>
        <end position="945"/>
    </location>
</feature>
<feature type="compositionally biased region" description="Polar residues" evidence="12">
    <location>
        <begin position="1101"/>
        <end position="1118"/>
    </location>
</feature>
<feature type="region of interest" description="Disordered" evidence="12">
    <location>
        <begin position="609"/>
        <end position="658"/>
    </location>
</feature>
<dbReference type="InParanoid" id="A0A316V337"/>
<dbReference type="FunCoup" id="A0A316V337">
    <property type="interactions" value="169"/>
</dbReference>
<dbReference type="Pfam" id="PF24081">
    <property type="entry name" value="PH_SLA1"/>
    <property type="match status" value="1"/>
</dbReference>
<feature type="compositionally biased region" description="Low complexity" evidence="12">
    <location>
        <begin position="514"/>
        <end position="526"/>
    </location>
</feature>
<dbReference type="InterPro" id="IPR001452">
    <property type="entry name" value="SH3_domain"/>
</dbReference>
<dbReference type="PANTHER" id="PTHR15735">
    <property type="entry name" value="FCH AND DOUBLE SH3 DOMAINS PROTEIN"/>
    <property type="match status" value="1"/>
</dbReference>
<evidence type="ECO:0000256" key="3">
    <source>
        <dbReference type="ARBA" id="ARBA00004413"/>
    </source>
</evidence>
<evidence type="ECO:0000313" key="15">
    <source>
        <dbReference type="Proteomes" id="UP000245771"/>
    </source>
</evidence>
<keyword evidence="7" id="KW-0254">Endocytosis</keyword>
<evidence type="ECO:0000256" key="8">
    <source>
        <dbReference type="ARBA" id="ARBA00022753"/>
    </source>
</evidence>
<dbReference type="GO" id="GO:0043130">
    <property type="term" value="F:ubiquitin binding"/>
    <property type="evidence" value="ECO:0007669"/>
    <property type="project" value="InterPro"/>
</dbReference>
<feature type="compositionally biased region" description="Low complexity" evidence="12">
    <location>
        <begin position="1058"/>
        <end position="1082"/>
    </location>
</feature>
<evidence type="ECO:0000256" key="11">
    <source>
        <dbReference type="PROSITE-ProRule" id="PRU00192"/>
    </source>
</evidence>
<dbReference type="Pfam" id="PF00018">
    <property type="entry name" value="SH3_1"/>
    <property type="match status" value="3"/>
</dbReference>
<dbReference type="STRING" id="1280837.A0A316V337"/>
<dbReference type="OrthoDB" id="5971719at2759"/>
<evidence type="ECO:0000256" key="2">
    <source>
        <dbReference type="ARBA" id="ARBA00004134"/>
    </source>
</evidence>
<feature type="compositionally biased region" description="Polar residues" evidence="12">
    <location>
        <begin position="820"/>
        <end position="842"/>
    </location>
</feature>
<keyword evidence="6 11" id="KW-0728">SH3 domain</keyword>
<dbReference type="GO" id="GO:0042802">
    <property type="term" value="F:identical protein binding"/>
    <property type="evidence" value="ECO:0007669"/>
    <property type="project" value="InterPro"/>
</dbReference>
<evidence type="ECO:0000256" key="12">
    <source>
        <dbReference type="SAM" id="MobiDB-lite"/>
    </source>
</evidence>
<feature type="compositionally biased region" description="Polar residues" evidence="12">
    <location>
        <begin position="792"/>
        <end position="801"/>
    </location>
</feature>
<dbReference type="InterPro" id="IPR035800">
    <property type="entry name" value="Sla1_SH3_1"/>
</dbReference>
<feature type="region of interest" description="Disordered" evidence="12">
    <location>
        <begin position="1049"/>
        <end position="1136"/>
    </location>
</feature>
<feature type="compositionally biased region" description="Pro residues" evidence="12">
    <location>
        <begin position="323"/>
        <end position="351"/>
    </location>
</feature>
<dbReference type="GO" id="GO:0010008">
    <property type="term" value="C:endosome membrane"/>
    <property type="evidence" value="ECO:0007669"/>
    <property type="project" value="UniProtKB-SubCell"/>
</dbReference>
<name>A0A316V337_9BASI</name>
<dbReference type="GO" id="GO:0006897">
    <property type="term" value="P:endocytosis"/>
    <property type="evidence" value="ECO:0007669"/>
    <property type="project" value="UniProtKB-KW"/>
</dbReference>
<dbReference type="GO" id="GO:0005886">
    <property type="term" value="C:plasma membrane"/>
    <property type="evidence" value="ECO:0007669"/>
    <property type="project" value="UniProtKB-SubCell"/>
</dbReference>
<dbReference type="AlphaFoldDB" id="A0A316V337"/>
<feature type="domain" description="SH3" evidence="13">
    <location>
        <begin position="73"/>
        <end position="136"/>
    </location>
</feature>
<keyword evidence="15" id="KW-1185">Reference proteome</keyword>
<accession>A0A316V337</accession>
<dbReference type="Gene3D" id="2.30.30.40">
    <property type="entry name" value="SH3 Domains"/>
    <property type="match status" value="3"/>
</dbReference>
<keyword evidence="9" id="KW-0009">Actin-binding</keyword>
<dbReference type="GO" id="GO:0030479">
    <property type="term" value="C:actin cortical patch"/>
    <property type="evidence" value="ECO:0007669"/>
    <property type="project" value="UniProtKB-SubCell"/>
</dbReference>
<feature type="compositionally biased region" description="Low complexity" evidence="12">
    <location>
        <begin position="804"/>
        <end position="819"/>
    </location>
</feature>
<dbReference type="PRINTS" id="PR00452">
    <property type="entry name" value="SH3DOMAIN"/>
</dbReference>
<comment type="similarity">
    <text evidence="4">Belongs to the SLA1 family.</text>
</comment>
<evidence type="ECO:0000256" key="6">
    <source>
        <dbReference type="ARBA" id="ARBA00022443"/>
    </source>
</evidence>
<feature type="compositionally biased region" description="Pro residues" evidence="12">
    <location>
        <begin position="866"/>
        <end position="875"/>
    </location>
</feature>
<evidence type="ECO:0000256" key="9">
    <source>
        <dbReference type="ARBA" id="ARBA00023203"/>
    </source>
</evidence>